<dbReference type="Proteomes" id="UP000515873">
    <property type="component" value="Chromosome"/>
</dbReference>
<dbReference type="Pfam" id="PF05860">
    <property type="entry name" value="TPS"/>
    <property type="match status" value="1"/>
</dbReference>
<dbReference type="InterPro" id="IPR008619">
    <property type="entry name" value="Filamentous_hemagglutn_rpt"/>
</dbReference>
<sequence>MNKHLYRLVWNRALGLLQVVSELARRSMGGAPTQEGASTATVRPVSFGLWLAFGWIGLASFASAQIATDRQAPGNQRPTVTGAPNAAPLINITTPSKAGVSVNKYSAFNVDGNGAVLNNSRTPTQTQLAGTVAGNPWLATGTAKVILNEVTGSNPATLNGFVEVAGDRAQVVIASPAGIACDGCGFINANRVTLTTGTPVLNGGALEGYRVARGVIQVNGNGMDASRADYADLIARSMQINASVWAPQLAVSTGTNEVSADHATVTPIATTGSAGDKPAFALDVSALGGMYANKILLLGTEQGLGVRNAGTIGASAGELRVTVDGRIENTGALQSQTDTQIHANGGLANSGTLSAARELSITTAQDVDNRGGALNAARVAVDAGSLRNAGGTIAQTGPQAMSLQAGALSNAGGRIGVPETDRAAGGGTPDVPGAGGATNTDRGPATTDGNDPAQQTQRPSLPSVVPLADGVLHIAGLLDNDGGQIRAASGFDLTTAAGLANDGGQLSLHQLTLSQGNLSNRDGQLTIDGAASVHADAIANDGGTLTFNGPLTLDAQSLSNRQGTLNQLDTQNTVLTVAGTLDNTGGLLASNAAQLSVTSGTLVNEGGTLQHTGTQGFSLRAGPWLGAGGTVTTAGAAILDAGQVDHQGATLTATQITLNASQFDNRGGHVIALGDDANAIHVSGTLDNGAGGPSGVGGTLHSNGDFNLSARTLGNASGHIEHAGLGGLTIDTDTLAGAGGSIASNGTLQLTGNTIDLGSGKTFAQQVRIKAGSFLHAGGELTTLGSTPLTLDVSGALDNTRGSIVTNGALWLHAGALSNIGGTLTAAGDAPTDIAVTGRFDNTLGTVATKGAATVHAHDLINRGGSVRAIGLSREGAGTASQLTIITDGLLDNSAGGTLASDGDLTVSASTLDNTRGSIQHVGQGKASIAATTLNGTGGTLASNGALTLTGGAINLRDGKTTAQNISVNAHALTTAGGTLSALGDSPLSFNVRGAFDNTGGKVATNGALKLQSQSLINTDGSFTAAGNGATCDPRLTAWLPWLLASPSEDARERLIHRSGAGWAASFGIPLRGVWGLSRFLRACSWWCYVQTRNVDAQRVCMAAMRGVG</sequence>
<dbReference type="Pfam" id="PF13018">
    <property type="entry name" value="ESPR"/>
    <property type="match status" value="1"/>
</dbReference>
<evidence type="ECO:0000313" key="3">
    <source>
        <dbReference type="EMBL" id="QNK00674.1"/>
    </source>
</evidence>
<feature type="domain" description="Filamentous haemagglutinin FhaB/tRNA nuclease CdiA-like TPS" evidence="2">
    <location>
        <begin position="84"/>
        <end position="204"/>
    </location>
</feature>
<organism evidence="3 4">
    <name type="scientific">Dyella telluris</name>
    <dbReference type="NCBI Taxonomy" id="2763498"/>
    <lineage>
        <taxon>Bacteria</taxon>
        <taxon>Pseudomonadati</taxon>
        <taxon>Pseudomonadota</taxon>
        <taxon>Gammaproteobacteria</taxon>
        <taxon>Lysobacterales</taxon>
        <taxon>Rhodanobacteraceae</taxon>
        <taxon>Dyella</taxon>
    </lineage>
</organism>
<gene>
    <name evidence="3" type="ORF">H8F01_16490</name>
</gene>
<dbReference type="InterPro" id="IPR010069">
    <property type="entry name" value="CdiA_FHA1_rpt"/>
</dbReference>
<feature type="region of interest" description="Disordered" evidence="1">
    <location>
        <begin position="412"/>
        <end position="461"/>
    </location>
</feature>
<dbReference type="RefSeq" id="WP_187056146.1">
    <property type="nucleotide sequence ID" value="NZ_CP060412.1"/>
</dbReference>
<dbReference type="InterPro" id="IPR008638">
    <property type="entry name" value="FhaB/CdiA-like_TPS"/>
</dbReference>
<protein>
    <submittedName>
        <fullName evidence="3">Filamentous hemagglutinin N-terminal domain-containing protein</fullName>
    </submittedName>
</protein>
<name>A0A7G8Q1L6_9GAMM</name>
<evidence type="ECO:0000313" key="4">
    <source>
        <dbReference type="Proteomes" id="UP000515873"/>
    </source>
</evidence>
<feature type="compositionally biased region" description="Gly residues" evidence="1">
    <location>
        <begin position="424"/>
        <end position="436"/>
    </location>
</feature>
<dbReference type="InterPro" id="IPR011050">
    <property type="entry name" value="Pectin_lyase_fold/virulence"/>
</dbReference>
<proteinExistence type="predicted"/>
<evidence type="ECO:0000259" key="2">
    <source>
        <dbReference type="SMART" id="SM00912"/>
    </source>
</evidence>
<dbReference type="Gene3D" id="2.160.20.10">
    <property type="entry name" value="Single-stranded right-handed beta-helix, Pectin lyase-like"/>
    <property type="match status" value="1"/>
</dbReference>
<dbReference type="NCBIfam" id="TIGR01731">
    <property type="entry name" value="fil_hemag_20aa"/>
    <property type="match status" value="18"/>
</dbReference>
<dbReference type="AlphaFoldDB" id="A0A7G8Q1L6"/>
<dbReference type="NCBIfam" id="TIGR01901">
    <property type="entry name" value="adhes_NPXG"/>
    <property type="match status" value="1"/>
</dbReference>
<dbReference type="SUPFAM" id="SSF51126">
    <property type="entry name" value="Pectin lyase-like"/>
    <property type="match status" value="1"/>
</dbReference>
<evidence type="ECO:0000256" key="1">
    <source>
        <dbReference type="SAM" id="MobiDB-lite"/>
    </source>
</evidence>
<dbReference type="KEGG" id="dtl:H8F01_16490"/>
<dbReference type="InterPro" id="IPR024973">
    <property type="entry name" value="ESPR"/>
</dbReference>
<accession>A0A7G8Q1L6</accession>
<dbReference type="Pfam" id="PF05594">
    <property type="entry name" value="Fil_haemagg"/>
    <property type="match status" value="6"/>
</dbReference>
<reference evidence="3 4" key="1">
    <citation type="submission" date="2020-08" db="EMBL/GenBank/DDBJ databases">
        <title>Dyella sp. G9 isolated from forest soil.</title>
        <authorList>
            <person name="Fu J."/>
            <person name="Qiu L."/>
        </authorList>
    </citation>
    <scope>NUCLEOTIDE SEQUENCE [LARGE SCALE GENOMIC DNA]</scope>
    <source>
        <strain evidence="3 4">G9</strain>
    </source>
</reference>
<dbReference type="SMART" id="SM00912">
    <property type="entry name" value="Haemagg_act"/>
    <property type="match status" value="1"/>
</dbReference>
<feature type="compositionally biased region" description="Polar residues" evidence="1">
    <location>
        <begin position="447"/>
        <end position="460"/>
    </location>
</feature>
<dbReference type="EMBL" id="CP060412">
    <property type="protein sequence ID" value="QNK00674.1"/>
    <property type="molecule type" value="Genomic_DNA"/>
</dbReference>
<dbReference type="InterPro" id="IPR012334">
    <property type="entry name" value="Pectin_lyas_fold"/>
</dbReference>
<keyword evidence="4" id="KW-1185">Reference proteome</keyword>